<reference evidence="1 2" key="1">
    <citation type="journal article" date="2013" name="BMC Genomics">
        <title>Genome sequencing and comparative genomics of honey bee microsporidia, Nosema apis reveal novel insights into host-parasite interactions.</title>
        <authorList>
            <person name="Chen Yp."/>
            <person name="Pettis J.S."/>
            <person name="Zhao Y."/>
            <person name="Liu X."/>
            <person name="Tallon L.J."/>
            <person name="Sadzewicz L.D."/>
            <person name="Li R."/>
            <person name="Zheng H."/>
            <person name="Huang S."/>
            <person name="Zhang X."/>
            <person name="Hamilton M.C."/>
            <person name="Pernal S.F."/>
            <person name="Melathopoulos A.P."/>
            <person name="Yan X."/>
            <person name="Evans J.D."/>
        </authorList>
    </citation>
    <scope>NUCLEOTIDE SEQUENCE [LARGE SCALE GENOMIC DNA]</scope>
    <source>
        <strain evidence="1 2">BRL 01</strain>
    </source>
</reference>
<evidence type="ECO:0000313" key="1">
    <source>
        <dbReference type="EMBL" id="EQB60993.1"/>
    </source>
</evidence>
<proteinExistence type="predicted"/>
<protein>
    <submittedName>
        <fullName evidence="1">Uncharacterized protein</fullName>
    </submittedName>
</protein>
<accession>T0L987</accession>
<dbReference type="OrthoDB" id="7486164at2759"/>
<dbReference type="AlphaFoldDB" id="T0L987"/>
<dbReference type="HOGENOM" id="CLU_2606619_0_0_1"/>
<evidence type="ECO:0000313" key="2">
    <source>
        <dbReference type="Proteomes" id="UP000053780"/>
    </source>
</evidence>
<dbReference type="EMBL" id="KE647188">
    <property type="protein sequence ID" value="EQB60993.1"/>
    <property type="molecule type" value="Genomic_DNA"/>
</dbReference>
<organism evidence="1 2">
    <name type="scientific">Vairimorpha apis BRL 01</name>
    <dbReference type="NCBI Taxonomy" id="1037528"/>
    <lineage>
        <taxon>Eukaryota</taxon>
        <taxon>Fungi</taxon>
        <taxon>Fungi incertae sedis</taxon>
        <taxon>Microsporidia</taxon>
        <taxon>Nosematidae</taxon>
        <taxon>Vairimorpha</taxon>
    </lineage>
</organism>
<name>T0L987_9MICR</name>
<gene>
    <name evidence="1" type="ORF">NAPIS_ORF01424</name>
</gene>
<keyword evidence="2" id="KW-1185">Reference proteome</keyword>
<dbReference type="Proteomes" id="UP000053780">
    <property type="component" value="Unassembled WGS sequence"/>
</dbReference>
<dbReference type="VEuPathDB" id="MicrosporidiaDB:NAPIS_ORF01424"/>
<sequence>MFSSNENNNLATAQTHVVTFDIDTKNDSKVYIRNIQELGLIKGYDESRTMYAFRMRMRGEAELWINSIEPAVSIDDLSN</sequence>